<dbReference type="Pfam" id="PF00517">
    <property type="entry name" value="GP41"/>
    <property type="match status" value="1"/>
</dbReference>
<keyword evidence="2" id="KW-0472">Membrane</keyword>
<evidence type="ECO:0000313" key="4">
    <source>
        <dbReference type="Proteomes" id="UP000515165"/>
    </source>
</evidence>
<gene>
    <name evidence="5" type="primary">LOC118356351</name>
</gene>
<dbReference type="Proteomes" id="UP000515165">
    <property type="component" value="Chromosome 16"/>
</dbReference>
<evidence type="ECO:0000259" key="3">
    <source>
        <dbReference type="Pfam" id="PF00517"/>
    </source>
</evidence>
<keyword evidence="2" id="KW-1133">Transmembrane helix</keyword>
<dbReference type="OrthoDB" id="9717702at2759"/>
<feature type="transmembrane region" description="Helical" evidence="2">
    <location>
        <begin position="597"/>
        <end position="617"/>
    </location>
</feature>
<name>A0A6P9EZQ0_ZALCA</name>
<keyword evidence="4" id="KW-1185">Reference proteome</keyword>
<dbReference type="GO" id="GO:0005198">
    <property type="term" value="F:structural molecule activity"/>
    <property type="evidence" value="ECO:0007669"/>
    <property type="project" value="InterPro"/>
</dbReference>
<dbReference type="PANTHER" id="PTHR34313:SF2">
    <property type="entry name" value="ENDOGENOUS RETROVIRUS GROUP K MEMBER 21 ENV POLYPROTEIN-LIKE"/>
    <property type="match status" value="1"/>
</dbReference>
<dbReference type="GeneID" id="118356351"/>
<dbReference type="KEGG" id="zca:118356351"/>
<evidence type="ECO:0000313" key="5">
    <source>
        <dbReference type="RefSeq" id="XP_035580280.1"/>
    </source>
</evidence>
<organism evidence="4 5">
    <name type="scientific">Zalophus californianus</name>
    <name type="common">California sealion</name>
    <dbReference type="NCBI Taxonomy" id="9704"/>
    <lineage>
        <taxon>Eukaryota</taxon>
        <taxon>Metazoa</taxon>
        <taxon>Chordata</taxon>
        <taxon>Craniata</taxon>
        <taxon>Vertebrata</taxon>
        <taxon>Euteleostomi</taxon>
        <taxon>Mammalia</taxon>
        <taxon>Eutheria</taxon>
        <taxon>Laurasiatheria</taxon>
        <taxon>Carnivora</taxon>
        <taxon>Caniformia</taxon>
        <taxon>Pinnipedia</taxon>
        <taxon>Otariidae</taxon>
        <taxon>Zalophus</taxon>
    </lineage>
</organism>
<evidence type="ECO:0000256" key="2">
    <source>
        <dbReference type="SAM" id="Phobius"/>
    </source>
</evidence>
<dbReference type="InterPro" id="IPR051255">
    <property type="entry name" value="Retroviral_env_glycoprotein"/>
</dbReference>
<accession>A0A6P9EZQ0</accession>
<protein>
    <submittedName>
        <fullName evidence="5">Endogenous retrovirus group K member 6 Env polyprotein-like isoform X1</fullName>
    </submittedName>
</protein>
<dbReference type="InterPro" id="IPR000328">
    <property type="entry name" value="GP41-like"/>
</dbReference>
<dbReference type="AlphaFoldDB" id="A0A6P9EZQ0"/>
<evidence type="ECO:0000256" key="1">
    <source>
        <dbReference type="ARBA" id="ARBA00004328"/>
    </source>
</evidence>
<reference evidence="5" key="1">
    <citation type="submission" date="2025-08" db="UniProtKB">
        <authorList>
            <consortium name="RefSeq"/>
        </authorList>
    </citation>
    <scope>IDENTIFICATION</scope>
    <source>
        <tissue evidence="5">Blood</tissue>
    </source>
</reference>
<dbReference type="PANTHER" id="PTHR34313">
    <property type="entry name" value="ENDOGENOUS RETROVIRUS GROUP K MEMBER 113 ENV POLYPROTEIN-RELATED"/>
    <property type="match status" value="1"/>
</dbReference>
<keyword evidence="2" id="KW-0812">Transmembrane</keyword>
<feature type="domain" description="Retroviral envelope protein GP41-like" evidence="3">
    <location>
        <begin position="450"/>
        <end position="636"/>
    </location>
</feature>
<proteinExistence type="predicted"/>
<dbReference type="RefSeq" id="XP_035580280.1">
    <property type="nucleotide sequence ID" value="XM_035724387.1"/>
</dbReference>
<sequence>MRRRHAGSRFDASALSVMVCRMRRLQIRSGRTRRCPASDQRKITCGDIKALTARAEATVREWGQPVTAVALFLAMLSLLTLDSAQASSYWAFVPDPPTARAVTWKDPSPRVFTNFTDIFDGPEISGLTHAVAPFNWTSLASAPPICFQAIDGPEAPHYGCVVTSSVSRRIRSWYGTEPPRGDTLAPHVMVENWDINEVVLQHQRPLPVGRFGPASRSLETPYLDYPLCKSDLTWKTYGPSWKTCVHHNPEIVTPHGIPDTYIIDWSKDRDLPLRRSPPPSGYGPYDHNNSAPGGLLSLGRMRHPDLWKIVAAMRDVKTNSPLFPGFPTGPLTFQIQACLSPPFLFVVGDGSVVPEAKANRTLYKITCEECYLTNCLPLPSAPNPTKKVFLAMQPPYLMMPVEVRGPWYRDYGYQFAQELEGLLSRGRRFLGLLIAGITALVSLIASATVSTVALSQGIHTAAHVNSLAHNVSQTLATQGSIDRKILARLDGLEQAVECLGTQYSLLHTRLSFVCHGGYGSICVTPLKADNVSWETVQRHLQGIWHETNVSLDLFQLQEQINNIASSHLHVVTPRDMAQSFLQKLQGFNPFNILQHSFWIVCALVVGVTLLLCLWCAWSRCLFAFMANTQANVHMLRLKIKGGNLGSHEQQRG</sequence>
<comment type="subcellular location">
    <subcellularLocation>
        <location evidence="1">Virion</location>
    </subcellularLocation>
</comment>